<keyword evidence="1" id="KW-0175">Coiled coil</keyword>
<comment type="caution">
    <text evidence="2">The sequence shown here is derived from an EMBL/GenBank/DDBJ whole genome shotgun (WGS) entry which is preliminary data.</text>
</comment>
<evidence type="ECO:0000256" key="1">
    <source>
        <dbReference type="SAM" id="Coils"/>
    </source>
</evidence>
<name>A0A370DAF7_9GAMM</name>
<sequence length="406" mass="45873">MKKNNFIKPVSKLKLPKTIFCFGFLFLNVNPLLLHANSAEINNHKIDQLEQQLKQQQLQINDLKNKNETSEEKISEEPSLELEGFFDVTAHSADNSDHPFDLGSFELDLQFDQNENISVSTALVWDGDAAEVAVAVLDYHANTHNVPTRGRLFGESGYHIQFGRFDIPFGIDYEFFAAPDRPNVTAPLTTQRIQNDGFNGDGIRAYGSISKIDYAVYWTNSLFEDEGNSIGTRIGFFPGRDPYSIHNRETQSDFIVGMSWLYDMDADEEKRNELQAVDITWRYGIVELILEYINLNSVDTVILPGGGSAGPADEQGYNSRVLIDFEPMAFFIGYGEWDPDYTSVLDADDPGVSYAVDKLNRVTIGGRYLIGDYVQIKLEYLSHLETATAEPDFEKRKLTFQMVASF</sequence>
<gene>
    <name evidence="2" type="ORF">DIZ80_14320</name>
</gene>
<evidence type="ECO:0000313" key="2">
    <source>
        <dbReference type="EMBL" id="RDH81277.1"/>
    </source>
</evidence>
<evidence type="ECO:0008006" key="4">
    <source>
        <dbReference type="Google" id="ProtNLM"/>
    </source>
</evidence>
<accession>A0A370DAF7</accession>
<dbReference type="SUPFAM" id="SSF56935">
    <property type="entry name" value="Porins"/>
    <property type="match status" value="1"/>
</dbReference>
<protein>
    <recommendedName>
        <fullName evidence="4">Porin</fullName>
    </recommendedName>
</protein>
<keyword evidence="3" id="KW-1185">Reference proteome</keyword>
<dbReference type="Proteomes" id="UP000254266">
    <property type="component" value="Unassembled WGS sequence"/>
</dbReference>
<proteinExistence type="predicted"/>
<feature type="coiled-coil region" evidence="1">
    <location>
        <begin position="39"/>
        <end position="73"/>
    </location>
</feature>
<evidence type="ECO:0000313" key="3">
    <source>
        <dbReference type="Proteomes" id="UP000254266"/>
    </source>
</evidence>
<reference evidence="2 3" key="1">
    <citation type="journal article" date="2018" name="ISME J.">
        <title>Endosymbiont genomes yield clues of tubeworm success.</title>
        <authorList>
            <person name="Li Y."/>
            <person name="Liles M.R."/>
            <person name="Halanych K.M."/>
        </authorList>
    </citation>
    <scope>NUCLEOTIDE SEQUENCE [LARGE SCALE GENOMIC DNA]</scope>
    <source>
        <strain evidence="2">A1464</strain>
    </source>
</reference>
<dbReference type="EMBL" id="QFXC01000013">
    <property type="protein sequence ID" value="RDH81277.1"/>
    <property type="molecule type" value="Genomic_DNA"/>
</dbReference>
<dbReference type="AlphaFoldDB" id="A0A370DAF7"/>
<organism evidence="2 3">
    <name type="scientific">endosymbiont of Galathealinum brachiosum</name>
    <dbReference type="NCBI Taxonomy" id="2200906"/>
    <lineage>
        <taxon>Bacteria</taxon>
        <taxon>Pseudomonadati</taxon>
        <taxon>Pseudomonadota</taxon>
        <taxon>Gammaproteobacteria</taxon>
        <taxon>sulfur-oxidizing symbionts</taxon>
    </lineage>
</organism>